<dbReference type="VEuPathDB" id="FungiDB:SCHCODRAFT_02679974"/>
<feature type="compositionally biased region" description="Basic and acidic residues" evidence="1">
    <location>
        <begin position="747"/>
        <end position="757"/>
    </location>
</feature>
<dbReference type="Proteomes" id="UP000007431">
    <property type="component" value="Unassembled WGS sequence"/>
</dbReference>
<dbReference type="AlphaFoldDB" id="D8QC16"/>
<feature type="domain" description="Fungal-type protein kinase" evidence="2">
    <location>
        <begin position="192"/>
        <end position="299"/>
    </location>
</feature>
<evidence type="ECO:0000256" key="1">
    <source>
        <dbReference type="SAM" id="MobiDB-lite"/>
    </source>
</evidence>
<dbReference type="GeneID" id="9594105"/>
<dbReference type="KEGG" id="scm:SCHCO_02679974"/>
<evidence type="ECO:0000313" key="3">
    <source>
        <dbReference type="EMBL" id="EFI94851.1"/>
    </source>
</evidence>
<dbReference type="GO" id="GO:0004672">
    <property type="term" value="F:protein kinase activity"/>
    <property type="evidence" value="ECO:0007669"/>
    <property type="project" value="InterPro"/>
</dbReference>
<protein>
    <recommendedName>
        <fullName evidence="2">Fungal-type protein kinase domain-containing protein</fullName>
    </recommendedName>
</protein>
<dbReference type="InParanoid" id="D8QC16"/>
<keyword evidence="4" id="KW-1185">Reference proteome</keyword>
<dbReference type="Gene3D" id="1.10.510.10">
    <property type="entry name" value="Transferase(Phosphotransferase) domain 1"/>
    <property type="match status" value="1"/>
</dbReference>
<dbReference type="HOGENOM" id="CLU_315004_0_0_1"/>
<dbReference type="InterPro" id="IPR040976">
    <property type="entry name" value="Pkinase_fungal"/>
</dbReference>
<proteinExistence type="predicted"/>
<gene>
    <name evidence="3" type="ORF">SCHCODRAFT_236588</name>
</gene>
<feature type="region of interest" description="Disordered" evidence="1">
    <location>
        <begin position="870"/>
        <end position="905"/>
    </location>
</feature>
<dbReference type="PROSITE" id="PS00109">
    <property type="entry name" value="PROTEIN_KINASE_TYR"/>
    <property type="match status" value="1"/>
</dbReference>
<feature type="region of interest" description="Disordered" evidence="1">
    <location>
        <begin position="747"/>
        <end position="768"/>
    </location>
</feature>
<dbReference type="InterPro" id="IPR011009">
    <property type="entry name" value="Kinase-like_dom_sf"/>
</dbReference>
<name>D8QC16_SCHCM</name>
<feature type="region of interest" description="Disordered" evidence="1">
    <location>
        <begin position="833"/>
        <end position="855"/>
    </location>
</feature>
<dbReference type="InterPro" id="IPR008266">
    <property type="entry name" value="Tyr_kinase_AS"/>
</dbReference>
<feature type="domain" description="Fungal-type protein kinase" evidence="2">
    <location>
        <begin position="425"/>
        <end position="528"/>
    </location>
</feature>
<dbReference type="SUPFAM" id="SSF56112">
    <property type="entry name" value="Protein kinase-like (PK-like)"/>
    <property type="match status" value="1"/>
</dbReference>
<evidence type="ECO:0000313" key="4">
    <source>
        <dbReference type="Proteomes" id="UP000007431"/>
    </source>
</evidence>
<sequence length="928" mass="104510">MADKVADARMVSWNNGTATNPPDHAGLEAVTLLSMADRIQYCSLEEFRKCYLEGVGFRTLGRTQLRTIEARLRKQGKLDKHGWTALRTWGTEDASSPRLQWTAMEVVISSIQRAAQWAHPKRFGEKKRNAHFESRYRAKMAPFQEGYMELLKKKAPRGTRLGTAFDVPLISREDATRGLVYGADIGVSVCWDNRDDDDNTAMRSLVNNIGAASFLLYNDRRRAFQFTMTMRGTRVQFWCHSRSHSVGTFQMDVNKCYREFIHFVLFILYANEAQLGFDPTVIRVVDAHGRPQYQFDVVHEGEETPRVYQTLDVLFQCAFTNALHDRAMAVYRVCPATKGDGLSARFDPANHRVLKDFAQLATKPYELAERNRILECLKNAAQTPEERARCDGFFTTVLADFEVFDMADRSPYPDQALNLVPLRRRRTLVKEVCDDLYAIENGVLCFYTLAESSTILLFFMRAGVVHGDISPGNILMPLVRPRCGSENYSAVRIADFEYTKDYSKAVEGLKTGTPEYMAVEVQAGQHLFYAEDAPEALLARHHWSYNFYYDAEPLIWIALDFALSRFRLEAGEEKQPEELCQQQLFRDSIITCSPEGTHARQDLMMGEFFQLGRLKLILERAYGPKSPMLLLVGLVIKMGNAHRAAQGSQLIPEDEEPGDDVFRQLEKENFDEDIYIVMHEAFMMISEALEDVDLIPLRNAGIDQETVASYDAPELMRQLDQSIVDALTPEEKALIGLAPAPMSLDAAKEEMHEHPDEVPSTAHSDGEVSLLGPVSLENTASEETASHSDHVASSTTDEEQLLDDYAPIMEHAEAESEEDHCTTAAALPLAHEVMAPNNRDAREAEEREASELKRNNSGRVTFPWLKLVGESESSPAASHAVKKSRKRQENDENCPTPVVDKSSVAEASRMMLPKFGGTKLGNQLPLQG</sequence>
<reference evidence="3 4" key="1">
    <citation type="journal article" date="2010" name="Nat. Biotechnol.">
        <title>Genome sequence of the model mushroom Schizophyllum commune.</title>
        <authorList>
            <person name="Ohm R.A."/>
            <person name="de Jong J.F."/>
            <person name="Lugones L.G."/>
            <person name="Aerts A."/>
            <person name="Kothe E."/>
            <person name="Stajich J.E."/>
            <person name="de Vries R.P."/>
            <person name="Record E."/>
            <person name="Levasseur A."/>
            <person name="Baker S.E."/>
            <person name="Bartholomew K.A."/>
            <person name="Coutinho P.M."/>
            <person name="Erdmann S."/>
            <person name="Fowler T.J."/>
            <person name="Gathman A.C."/>
            <person name="Lombard V."/>
            <person name="Henrissat B."/>
            <person name="Knabe N."/>
            <person name="Kuees U."/>
            <person name="Lilly W.W."/>
            <person name="Lindquist E."/>
            <person name="Lucas S."/>
            <person name="Magnuson J.K."/>
            <person name="Piumi F."/>
            <person name="Raudaskoski M."/>
            <person name="Salamov A."/>
            <person name="Schmutz J."/>
            <person name="Schwarze F.W.M.R."/>
            <person name="vanKuyk P.A."/>
            <person name="Horton J.S."/>
            <person name="Grigoriev I.V."/>
            <person name="Woesten H.A.B."/>
        </authorList>
    </citation>
    <scope>NUCLEOTIDE SEQUENCE [LARGE SCALE GENOMIC DNA]</scope>
    <source>
        <strain evidence="4">H4-8 / FGSC 9210</strain>
    </source>
</reference>
<evidence type="ECO:0000259" key="2">
    <source>
        <dbReference type="Pfam" id="PF17667"/>
    </source>
</evidence>
<accession>D8QC16</accession>
<dbReference type="RefSeq" id="XP_003029754.1">
    <property type="nucleotide sequence ID" value="XM_003029708.1"/>
</dbReference>
<dbReference type="EMBL" id="GL377309">
    <property type="protein sequence ID" value="EFI94851.1"/>
    <property type="molecule type" value="Genomic_DNA"/>
</dbReference>
<dbReference type="Pfam" id="PF17667">
    <property type="entry name" value="Pkinase_fungal"/>
    <property type="match status" value="2"/>
</dbReference>
<feature type="compositionally biased region" description="Basic and acidic residues" evidence="1">
    <location>
        <begin position="839"/>
        <end position="854"/>
    </location>
</feature>
<organism evidence="4">
    <name type="scientific">Schizophyllum commune (strain H4-8 / FGSC 9210)</name>
    <name type="common">Split gill fungus</name>
    <dbReference type="NCBI Taxonomy" id="578458"/>
    <lineage>
        <taxon>Eukaryota</taxon>
        <taxon>Fungi</taxon>
        <taxon>Dikarya</taxon>
        <taxon>Basidiomycota</taxon>
        <taxon>Agaricomycotina</taxon>
        <taxon>Agaricomycetes</taxon>
        <taxon>Agaricomycetidae</taxon>
        <taxon>Agaricales</taxon>
        <taxon>Schizophyllaceae</taxon>
        <taxon>Schizophyllum</taxon>
    </lineage>
</organism>
<dbReference type="OrthoDB" id="2803809at2759"/>